<feature type="transmembrane region" description="Helical" evidence="13">
    <location>
        <begin position="652"/>
        <end position="673"/>
    </location>
</feature>
<dbReference type="GO" id="GO:0005886">
    <property type="term" value="C:plasma membrane"/>
    <property type="evidence" value="ECO:0007669"/>
    <property type="project" value="UniProtKB-SubCell"/>
</dbReference>
<dbReference type="SUPFAM" id="SSF52058">
    <property type="entry name" value="L domain-like"/>
    <property type="match status" value="1"/>
</dbReference>
<evidence type="ECO:0000256" key="9">
    <source>
        <dbReference type="ARBA" id="ARBA00023157"/>
    </source>
</evidence>
<evidence type="ECO:0000256" key="3">
    <source>
        <dbReference type="ARBA" id="ARBA00022614"/>
    </source>
</evidence>
<feature type="transmembrane region" description="Helical" evidence="13">
    <location>
        <begin position="685"/>
        <end position="709"/>
    </location>
</feature>
<comment type="caution">
    <text evidence="15">The sequence shown here is derived from an EMBL/GenBank/DDBJ whole genome shotgun (WGS) entry which is preliminary data.</text>
</comment>
<gene>
    <name evidence="15" type="ORF">V1264_002183</name>
</gene>
<dbReference type="InterPro" id="IPR023415">
    <property type="entry name" value="LDLR_class-A_CS"/>
</dbReference>
<dbReference type="InterPro" id="IPR036055">
    <property type="entry name" value="LDL_receptor-like_sf"/>
</dbReference>
<keyword evidence="5" id="KW-0677">Repeat</keyword>
<feature type="transmembrane region" description="Helical" evidence="13">
    <location>
        <begin position="552"/>
        <end position="571"/>
    </location>
</feature>
<keyword evidence="4 13" id="KW-0812">Transmembrane</keyword>
<evidence type="ECO:0000256" key="2">
    <source>
        <dbReference type="ARBA" id="ARBA00022475"/>
    </source>
</evidence>
<dbReference type="PROSITE" id="PS50068">
    <property type="entry name" value="LDLRA_2"/>
    <property type="match status" value="3"/>
</dbReference>
<feature type="transmembrane region" description="Helical" evidence="13">
    <location>
        <begin position="430"/>
        <end position="456"/>
    </location>
</feature>
<dbReference type="SMART" id="SM00192">
    <property type="entry name" value="LDLa"/>
    <property type="match status" value="4"/>
</dbReference>
<feature type="transmembrane region" description="Helical" evidence="13">
    <location>
        <begin position="603"/>
        <end position="625"/>
    </location>
</feature>
<feature type="disulfide bond" evidence="12">
    <location>
        <begin position="50"/>
        <end position="68"/>
    </location>
</feature>
<evidence type="ECO:0000256" key="1">
    <source>
        <dbReference type="ARBA" id="ARBA00004651"/>
    </source>
</evidence>
<evidence type="ECO:0000256" key="13">
    <source>
        <dbReference type="SAM" id="Phobius"/>
    </source>
</evidence>
<dbReference type="Proteomes" id="UP001374579">
    <property type="component" value="Unassembled WGS sequence"/>
</dbReference>
<dbReference type="SUPFAM" id="SSF57424">
    <property type="entry name" value="LDL receptor-like module"/>
    <property type="match status" value="4"/>
</dbReference>
<comment type="caution">
    <text evidence="12">Lacks conserved residue(s) required for the propagation of feature annotation.</text>
</comment>
<dbReference type="PROSITE" id="PS50262">
    <property type="entry name" value="G_PROTEIN_RECEP_F1_2"/>
    <property type="match status" value="1"/>
</dbReference>
<dbReference type="InterPro" id="IPR003591">
    <property type="entry name" value="Leu-rich_rpt_typical-subtyp"/>
</dbReference>
<dbReference type="GO" id="GO:0009755">
    <property type="term" value="P:hormone-mediated signaling pathway"/>
    <property type="evidence" value="ECO:0007669"/>
    <property type="project" value="TreeGrafter"/>
</dbReference>
<dbReference type="InterPro" id="IPR032675">
    <property type="entry name" value="LRR_dom_sf"/>
</dbReference>
<evidence type="ECO:0000256" key="6">
    <source>
        <dbReference type="ARBA" id="ARBA00022989"/>
    </source>
</evidence>
<feature type="disulfide bond" evidence="12">
    <location>
        <begin position="178"/>
        <end position="193"/>
    </location>
</feature>
<dbReference type="Gene3D" id="1.20.1070.10">
    <property type="entry name" value="Rhodopsin 7-helix transmembrane proteins"/>
    <property type="match status" value="1"/>
</dbReference>
<feature type="disulfide bond" evidence="12">
    <location>
        <begin position="62"/>
        <end position="77"/>
    </location>
</feature>
<evidence type="ECO:0000259" key="14">
    <source>
        <dbReference type="PROSITE" id="PS50262"/>
    </source>
</evidence>
<dbReference type="GO" id="GO:0007189">
    <property type="term" value="P:adenylate cyclase-activating G protein-coupled receptor signaling pathway"/>
    <property type="evidence" value="ECO:0007669"/>
    <property type="project" value="TreeGrafter"/>
</dbReference>
<dbReference type="InterPro" id="IPR017452">
    <property type="entry name" value="GPCR_Rhodpsn_7TM"/>
</dbReference>
<dbReference type="AlphaFoldDB" id="A0AAN9C163"/>
<evidence type="ECO:0000256" key="11">
    <source>
        <dbReference type="ARBA" id="ARBA00023224"/>
    </source>
</evidence>
<evidence type="ECO:0000256" key="4">
    <source>
        <dbReference type="ARBA" id="ARBA00022692"/>
    </source>
</evidence>
<accession>A0AAN9C163</accession>
<evidence type="ECO:0000256" key="5">
    <source>
        <dbReference type="ARBA" id="ARBA00022737"/>
    </source>
</evidence>
<dbReference type="PANTHER" id="PTHR24372:SF77">
    <property type="entry name" value="G-PROTEIN COUPLED RECEPTORS FAMILY 1 PROFILE DOMAIN-CONTAINING PROTEIN"/>
    <property type="match status" value="1"/>
</dbReference>
<dbReference type="SMART" id="SM00369">
    <property type="entry name" value="LRR_TYP"/>
    <property type="match status" value="3"/>
</dbReference>
<dbReference type="Pfam" id="PF13855">
    <property type="entry name" value="LRR_8"/>
    <property type="match status" value="1"/>
</dbReference>
<dbReference type="InterPro" id="IPR001611">
    <property type="entry name" value="Leu-rich_rpt"/>
</dbReference>
<feature type="disulfide bond" evidence="12">
    <location>
        <begin position="159"/>
        <end position="171"/>
    </location>
</feature>
<feature type="disulfide bond" evidence="12">
    <location>
        <begin position="139"/>
        <end position="154"/>
    </location>
</feature>
<dbReference type="PANTHER" id="PTHR24372">
    <property type="entry name" value="GLYCOPROTEIN HORMONE RECEPTOR"/>
    <property type="match status" value="1"/>
</dbReference>
<evidence type="ECO:0000256" key="10">
    <source>
        <dbReference type="ARBA" id="ARBA00023170"/>
    </source>
</evidence>
<dbReference type="Gene3D" id="3.80.10.10">
    <property type="entry name" value="Ribonuclease Inhibitor"/>
    <property type="match status" value="2"/>
</dbReference>
<evidence type="ECO:0000313" key="16">
    <source>
        <dbReference type="Proteomes" id="UP001374579"/>
    </source>
</evidence>
<protein>
    <recommendedName>
        <fullName evidence="14">G-protein coupled receptors family 1 profile domain-containing protein</fullName>
    </recommendedName>
</protein>
<dbReference type="EMBL" id="JBAMIC010000001">
    <property type="protein sequence ID" value="KAK7116516.1"/>
    <property type="molecule type" value="Genomic_DNA"/>
</dbReference>
<keyword evidence="8 13" id="KW-0472">Membrane</keyword>
<keyword evidence="11" id="KW-0807">Transducer</keyword>
<dbReference type="Pfam" id="PF00057">
    <property type="entry name" value="Ldl_recept_a"/>
    <property type="match status" value="3"/>
</dbReference>
<dbReference type="PROSITE" id="PS01209">
    <property type="entry name" value="LDLRA_1"/>
    <property type="match status" value="1"/>
</dbReference>
<evidence type="ECO:0000256" key="8">
    <source>
        <dbReference type="ARBA" id="ARBA00023136"/>
    </source>
</evidence>
<dbReference type="Pfam" id="PF00001">
    <property type="entry name" value="7tm_1"/>
    <property type="match status" value="1"/>
</dbReference>
<comment type="subcellular location">
    <subcellularLocation>
        <location evidence="1">Cell membrane</location>
        <topology evidence="1">Multi-pass membrane protein</topology>
    </subcellularLocation>
</comment>
<evidence type="ECO:0000256" key="12">
    <source>
        <dbReference type="PROSITE-ProRule" id="PRU00124"/>
    </source>
</evidence>
<reference evidence="15 16" key="1">
    <citation type="submission" date="2024-02" db="EMBL/GenBank/DDBJ databases">
        <title>Chromosome-scale genome assembly of the rough periwinkle Littorina saxatilis.</title>
        <authorList>
            <person name="De Jode A."/>
            <person name="Faria R."/>
            <person name="Formenti G."/>
            <person name="Sims Y."/>
            <person name="Smith T.P."/>
            <person name="Tracey A."/>
            <person name="Wood J.M.D."/>
            <person name="Zagrodzka Z.B."/>
            <person name="Johannesson K."/>
            <person name="Butlin R.K."/>
            <person name="Leder E.H."/>
        </authorList>
    </citation>
    <scope>NUCLEOTIDE SEQUENCE [LARGE SCALE GENOMIC DNA]</scope>
    <source>
        <strain evidence="15">Snail1</strain>
        <tissue evidence="15">Muscle</tissue>
    </source>
</reference>
<keyword evidence="2" id="KW-1003">Cell membrane</keyword>
<dbReference type="InterPro" id="IPR002172">
    <property type="entry name" value="LDrepeatLR_classA_rpt"/>
</dbReference>
<keyword evidence="3" id="KW-0433">Leucine-rich repeat</keyword>
<feature type="transmembrane region" description="Helical" evidence="13">
    <location>
        <begin position="510"/>
        <end position="531"/>
    </location>
</feature>
<dbReference type="CDD" id="cd00112">
    <property type="entry name" value="LDLa"/>
    <property type="match status" value="3"/>
</dbReference>
<proteinExistence type="predicted"/>
<keyword evidence="16" id="KW-1185">Reference proteome</keyword>
<organism evidence="15 16">
    <name type="scientific">Littorina saxatilis</name>
    <dbReference type="NCBI Taxonomy" id="31220"/>
    <lineage>
        <taxon>Eukaryota</taxon>
        <taxon>Metazoa</taxon>
        <taxon>Spiralia</taxon>
        <taxon>Lophotrochozoa</taxon>
        <taxon>Mollusca</taxon>
        <taxon>Gastropoda</taxon>
        <taxon>Caenogastropoda</taxon>
        <taxon>Littorinimorpha</taxon>
        <taxon>Littorinoidea</taxon>
        <taxon>Littorinidae</taxon>
        <taxon>Littorina</taxon>
    </lineage>
</organism>
<dbReference type="PRINTS" id="PR00261">
    <property type="entry name" value="LDLRECEPTOR"/>
</dbReference>
<dbReference type="InterPro" id="IPR000276">
    <property type="entry name" value="GPCR_Rhodpsn"/>
</dbReference>
<keyword evidence="7" id="KW-0297">G-protein coupled receptor</keyword>
<keyword evidence="9 12" id="KW-1015">Disulfide bond</keyword>
<feature type="domain" description="G-protein coupled receptors family 1 profile" evidence="14">
    <location>
        <begin position="445"/>
        <end position="703"/>
    </location>
</feature>
<evidence type="ECO:0000256" key="7">
    <source>
        <dbReference type="ARBA" id="ARBA00023040"/>
    </source>
</evidence>
<keyword evidence="6 13" id="KW-1133">Transmembrane helix</keyword>
<dbReference type="Gene3D" id="4.10.400.10">
    <property type="entry name" value="Low-density Lipoprotein Receptor"/>
    <property type="match status" value="3"/>
</dbReference>
<sequence>MPHPPSFTCANGRQSVPFTLVCDFRSDCIDNSDESFCHHLPCDQTVNFQCHNGQCVKRQAVCNDAEDCLHGGDEDLCTTASFFPIKAVTWPVVINLEGPRTVRLVPINTTYSTDQPLDCPPAHFQCPDSGYCLSVFTRCNGVYDCQGRQDEADCDRYTCPGFYRCRASAVCLTAAEMCDGVSHCPQHDDELLCDSVCPPGCTCYGHAFFCGGPFQAGQFAELRYLHANGSGLRPADVSNNTMLVYLNLASCALRELSHLSLPNLHILHLGDNHLTEVSDEHLFHLPNLRHLSLAGNPLTSIFRKQRVAPVLSSLLHSLDLSRVTIPVFHMTALSPFPNIEVLNLSDCEVDTLSTDRLETPTSLHVLDVRGCPLTYFPRDLLQGLGQLREVMADNYKLCCPVTLPPGFNLADCRAPSDEVSSCDNLLRSHVYRVFLALFAALALLGNLTVFVARVFLNRVRNGFDVFTITLCSSDFLMGVYLAIIGVADRHYMGSYLWNDVSWRRSAACKVAGFLCMTSNEVSALVVCLITLDRLLVLRFPFSRVRFSKKTGALASGTVWVVGVVLALIPLLPPTAHWGFYSLNGICVPLPITREEFLGHNYSFSLFIVFNFVLFMLIAVGQLLIYQSVQKNSLKHADVTNQSSKDQRLARRLITIAMSDFLCWFPVGLLGILSSAGQPISGEVNVALAIFALPLNSAINPFLYTVNRLLEKRQMEREKRLMEQLTVQIKQRAVFNEQDSRNV</sequence>
<dbReference type="SUPFAM" id="SSF81321">
    <property type="entry name" value="Family A G protein-coupled receptor-like"/>
    <property type="match status" value="1"/>
</dbReference>
<name>A0AAN9C163_9CAEN</name>
<evidence type="ECO:0000313" key="15">
    <source>
        <dbReference type="EMBL" id="KAK7116516.1"/>
    </source>
</evidence>
<keyword evidence="10" id="KW-0675">Receptor</keyword>
<dbReference type="GO" id="GO:0008528">
    <property type="term" value="F:G protein-coupled peptide receptor activity"/>
    <property type="evidence" value="ECO:0007669"/>
    <property type="project" value="TreeGrafter"/>
</dbReference>
<feature type="transmembrane region" description="Helical" evidence="13">
    <location>
        <begin position="463"/>
        <end position="487"/>
    </location>
</feature>